<reference evidence="1" key="1">
    <citation type="submission" date="2019-08" db="EMBL/GenBank/DDBJ databases">
        <authorList>
            <person name="Kucharzyk K."/>
            <person name="Murdoch R.W."/>
            <person name="Higgins S."/>
            <person name="Loffler F."/>
        </authorList>
    </citation>
    <scope>NUCLEOTIDE SEQUENCE</scope>
</reference>
<evidence type="ECO:0000313" key="1">
    <source>
        <dbReference type="EMBL" id="MPM91528.1"/>
    </source>
</evidence>
<accession>A0A645DQW6</accession>
<sequence length="38" mass="4388">MTDIFTADKNKTDIINNADNKIPVDLIRDQTDIIRLRS</sequence>
<organism evidence="1">
    <name type="scientific">bioreactor metagenome</name>
    <dbReference type="NCBI Taxonomy" id="1076179"/>
    <lineage>
        <taxon>unclassified sequences</taxon>
        <taxon>metagenomes</taxon>
        <taxon>ecological metagenomes</taxon>
    </lineage>
</organism>
<proteinExistence type="predicted"/>
<name>A0A645DQW6_9ZZZZ</name>
<dbReference type="AlphaFoldDB" id="A0A645DQW6"/>
<comment type="caution">
    <text evidence="1">The sequence shown here is derived from an EMBL/GenBank/DDBJ whole genome shotgun (WGS) entry which is preliminary data.</text>
</comment>
<protein>
    <submittedName>
        <fullName evidence="1">Uncharacterized protein</fullName>
    </submittedName>
</protein>
<dbReference type="EMBL" id="VSSQ01038572">
    <property type="protein sequence ID" value="MPM91528.1"/>
    <property type="molecule type" value="Genomic_DNA"/>
</dbReference>
<gene>
    <name evidence="1" type="ORF">SDC9_138659</name>
</gene>